<keyword evidence="2" id="KW-0067">ATP-binding</keyword>
<dbReference type="OrthoDB" id="2431639at2759"/>
<keyword evidence="4" id="KW-0808">Transferase</keyword>
<accession>A0A397UQ76</accession>
<dbReference type="EMBL" id="QKWP01001102">
    <property type="protein sequence ID" value="RIB11721.1"/>
    <property type="molecule type" value="Genomic_DNA"/>
</dbReference>
<dbReference type="Pfam" id="PF07714">
    <property type="entry name" value="PK_Tyr_Ser-Thr"/>
    <property type="match status" value="2"/>
</dbReference>
<name>A0A397UQ76_9GLOM</name>
<evidence type="ECO:0000259" key="3">
    <source>
        <dbReference type="PROSITE" id="PS50011"/>
    </source>
</evidence>
<dbReference type="STRING" id="44941.A0A397UQ76"/>
<keyword evidence="4" id="KW-0418">Kinase</keyword>
<dbReference type="InterPro" id="IPR011009">
    <property type="entry name" value="Kinase-like_dom_sf"/>
</dbReference>
<keyword evidence="5" id="KW-1185">Reference proteome</keyword>
<dbReference type="AlphaFoldDB" id="A0A397UQ76"/>
<keyword evidence="1" id="KW-0547">Nucleotide-binding</keyword>
<dbReference type="InterPro" id="IPR051681">
    <property type="entry name" value="Ser/Thr_Kinases-Pseudokinases"/>
</dbReference>
<evidence type="ECO:0000313" key="5">
    <source>
        <dbReference type="Proteomes" id="UP000266673"/>
    </source>
</evidence>
<feature type="domain" description="Protein kinase" evidence="3">
    <location>
        <begin position="1"/>
        <end position="99"/>
    </location>
</feature>
<dbReference type="InterPro" id="IPR001245">
    <property type="entry name" value="Ser-Thr/Tyr_kinase_cat_dom"/>
</dbReference>
<gene>
    <name evidence="4" type="ORF">C2G38_2202689</name>
</gene>
<reference evidence="4 5" key="1">
    <citation type="submission" date="2018-06" db="EMBL/GenBank/DDBJ databases">
        <title>Comparative genomics reveals the genomic features of Rhizophagus irregularis, R. cerebriforme, R. diaphanum and Gigaspora rosea, and their symbiotic lifestyle signature.</title>
        <authorList>
            <person name="Morin E."/>
            <person name="San Clemente H."/>
            <person name="Chen E.C.H."/>
            <person name="De La Providencia I."/>
            <person name="Hainaut M."/>
            <person name="Kuo A."/>
            <person name="Kohler A."/>
            <person name="Murat C."/>
            <person name="Tang N."/>
            <person name="Roy S."/>
            <person name="Loubradou J."/>
            <person name="Henrissat B."/>
            <person name="Grigoriev I.V."/>
            <person name="Corradi N."/>
            <person name="Roux C."/>
            <person name="Martin F.M."/>
        </authorList>
    </citation>
    <scope>NUCLEOTIDE SEQUENCE [LARGE SCALE GENOMIC DNA]</scope>
    <source>
        <strain evidence="4 5">DAOM 194757</strain>
    </source>
</reference>
<evidence type="ECO:0000256" key="1">
    <source>
        <dbReference type="ARBA" id="ARBA00022741"/>
    </source>
</evidence>
<protein>
    <submittedName>
        <fullName evidence="4">Kinase-like domain-containing protein</fullName>
    </submittedName>
</protein>
<dbReference type="Proteomes" id="UP000266673">
    <property type="component" value="Unassembled WGS sequence"/>
</dbReference>
<proteinExistence type="predicted"/>
<dbReference type="Gene3D" id="1.10.510.10">
    <property type="entry name" value="Transferase(Phosphotransferase) domain 1"/>
    <property type="match status" value="2"/>
</dbReference>
<dbReference type="PRINTS" id="PR00109">
    <property type="entry name" value="TYRKINASE"/>
</dbReference>
<dbReference type="GO" id="GO:0004674">
    <property type="term" value="F:protein serine/threonine kinase activity"/>
    <property type="evidence" value="ECO:0007669"/>
    <property type="project" value="TreeGrafter"/>
</dbReference>
<evidence type="ECO:0000313" key="4">
    <source>
        <dbReference type="EMBL" id="RIB11721.1"/>
    </source>
</evidence>
<dbReference type="PANTHER" id="PTHR44329:SF298">
    <property type="entry name" value="MIXED LINEAGE KINASE DOMAIN-LIKE PROTEIN"/>
    <property type="match status" value="1"/>
</dbReference>
<comment type="caution">
    <text evidence="4">The sequence shown here is derived from an EMBL/GenBank/DDBJ whole genome shotgun (WGS) entry which is preliminary data.</text>
</comment>
<dbReference type="PANTHER" id="PTHR44329">
    <property type="entry name" value="SERINE/THREONINE-PROTEIN KINASE TNNI3K-RELATED"/>
    <property type="match status" value="1"/>
</dbReference>
<sequence>MPAAYIEPQCFSNPEYKRSLKSDIYSYGVTPWKISSGRKPFQSFRSREALAIHIFHGYREEPIEDTPQQYFELYKCCWDSDPTKRPDMNSILDSLNKIILEPKNLQIIAEGGFSQVYKSEWKDRRLTIALKCLKVDMNMDITNVEKLVKEFLSNRQFNMVLQFAENGNLREYLIAKFSILNWDDKLRIAKEIAQGLAFLHKINIVHRDLHSKNILVHQGKMMIADFGLSKVITNNNSFSNSIVHGMPAYIEPNWYKDQKYKRNKMSDIYSLGVILWEISSGKRPFQSLEALEIPIRITNGERETPVEDTPRQYVELYTRCWDDSPTKRPDINSIIEYLNSLDVVQAKP</sequence>
<feature type="domain" description="Protein kinase" evidence="3">
    <location>
        <begin position="102"/>
        <end position="348"/>
    </location>
</feature>
<dbReference type="SUPFAM" id="SSF56112">
    <property type="entry name" value="Protein kinase-like (PK-like)"/>
    <property type="match status" value="2"/>
</dbReference>
<evidence type="ECO:0000256" key="2">
    <source>
        <dbReference type="ARBA" id="ARBA00022840"/>
    </source>
</evidence>
<dbReference type="GO" id="GO:0005524">
    <property type="term" value="F:ATP binding"/>
    <property type="evidence" value="ECO:0007669"/>
    <property type="project" value="InterPro"/>
</dbReference>
<dbReference type="InterPro" id="IPR000719">
    <property type="entry name" value="Prot_kinase_dom"/>
</dbReference>
<organism evidence="4 5">
    <name type="scientific">Gigaspora rosea</name>
    <dbReference type="NCBI Taxonomy" id="44941"/>
    <lineage>
        <taxon>Eukaryota</taxon>
        <taxon>Fungi</taxon>
        <taxon>Fungi incertae sedis</taxon>
        <taxon>Mucoromycota</taxon>
        <taxon>Glomeromycotina</taxon>
        <taxon>Glomeromycetes</taxon>
        <taxon>Diversisporales</taxon>
        <taxon>Gigasporaceae</taxon>
        <taxon>Gigaspora</taxon>
    </lineage>
</organism>
<dbReference type="PROSITE" id="PS50011">
    <property type="entry name" value="PROTEIN_KINASE_DOM"/>
    <property type="match status" value="2"/>
</dbReference>